<evidence type="ECO:0000313" key="1">
    <source>
        <dbReference type="Proteomes" id="UP000095283"/>
    </source>
</evidence>
<organism evidence="1 2">
    <name type="scientific">Heterorhabditis bacteriophora</name>
    <name type="common">Entomopathogenic nematode worm</name>
    <dbReference type="NCBI Taxonomy" id="37862"/>
    <lineage>
        <taxon>Eukaryota</taxon>
        <taxon>Metazoa</taxon>
        <taxon>Ecdysozoa</taxon>
        <taxon>Nematoda</taxon>
        <taxon>Chromadorea</taxon>
        <taxon>Rhabditida</taxon>
        <taxon>Rhabditina</taxon>
        <taxon>Rhabditomorpha</taxon>
        <taxon>Strongyloidea</taxon>
        <taxon>Heterorhabditidae</taxon>
        <taxon>Heterorhabditis</taxon>
    </lineage>
</organism>
<reference evidence="2" key="1">
    <citation type="submission" date="2016-11" db="UniProtKB">
        <authorList>
            <consortium name="WormBaseParasite"/>
        </authorList>
    </citation>
    <scope>IDENTIFICATION</scope>
</reference>
<evidence type="ECO:0000313" key="2">
    <source>
        <dbReference type="WBParaSite" id="Hba_11989"/>
    </source>
</evidence>
<keyword evidence="1" id="KW-1185">Reference proteome</keyword>
<dbReference type="AlphaFoldDB" id="A0A1I7X3N5"/>
<sequence>MVRCDRRTAVIQPRFIQVSYRNELRVQQRVTQKIKNKALPYKAAASKTTNSQSNQYESFSLNCPHVADANNNNVRIEVTWTLNDTIWLKIEDGEKRIFNKLTRFYKRTVAGKTVLRVLLNNGRYFFDYDELTGDFAMEIRPVHVREDVGVWQCHVTVHQKGNTHTLTSRSRVRTSHALRSHTSFTGQLPHAMFSQRRTSGYPQSKQRVELEGRELNKARTKGGH</sequence>
<name>A0A1I7X3N5_HETBA</name>
<dbReference type="WBParaSite" id="Hba_11989">
    <property type="protein sequence ID" value="Hba_11989"/>
    <property type="gene ID" value="Hba_11989"/>
</dbReference>
<dbReference type="Proteomes" id="UP000095283">
    <property type="component" value="Unplaced"/>
</dbReference>
<protein>
    <submittedName>
        <fullName evidence="2">Ig-like domain-containing protein</fullName>
    </submittedName>
</protein>
<accession>A0A1I7X3N5</accession>
<proteinExistence type="predicted"/>